<dbReference type="Pfam" id="PF04055">
    <property type="entry name" value="Radical_SAM"/>
    <property type="match status" value="1"/>
</dbReference>
<proteinExistence type="predicted"/>
<dbReference type="SFLD" id="SFLDS00029">
    <property type="entry name" value="Radical_SAM"/>
    <property type="match status" value="1"/>
</dbReference>
<comment type="caution">
    <text evidence="8">The sequence shown here is derived from an EMBL/GenBank/DDBJ whole genome shotgun (WGS) entry which is preliminary data.</text>
</comment>
<dbReference type="SFLD" id="SFLDF00303">
    <property type="entry name" value="hopanoid_C2-methyltransferase"/>
    <property type="match status" value="1"/>
</dbReference>
<dbReference type="EMBL" id="PYGJ01000003">
    <property type="protein sequence ID" value="PSL20533.1"/>
    <property type="molecule type" value="Genomic_DNA"/>
</dbReference>
<dbReference type="PANTHER" id="PTHR43409">
    <property type="entry name" value="ANAEROBIC MAGNESIUM-PROTOPORPHYRIN IX MONOMETHYL ESTER CYCLASE-RELATED"/>
    <property type="match status" value="1"/>
</dbReference>
<evidence type="ECO:0000256" key="4">
    <source>
        <dbReference type="ARBA" id="ARBA00023004"/>
    </source>
</evidence>
<protein>
    <submittedName>
        <fullName evidence="8">Radical SAM superfamily enzyme YgiQ (UPF0313 family)</fullName>
    </submittedName>
</protein>
<dbReference type="GO" id="GO:0031419">
    <property type="term" value="F:cobalamin binding"/>
    <property type="evidence" value="ECO:0007669"/>
    <property type="project" value="InterPro"/>
</dbReference>
<evidence type="ECO:0000256" key="5">
    <source>
        <dbReference type="ARBA" id="ARBA00023014"/>
    </source>
</evidence>
<dbReference type="Pfam" id="PF13282">
    <property type="entry name" value="DUF4070"/>
    <property type="match status" value="1"/>
</dbReference>
<dbReference type="GO" id="GO:0051536">
    <property type="term" value="F:iron-sulfur cluster binding"/>
    <property type="evidence" value="ECO:0007669"/>
    <property type="project" value="UniProtKB-KW"/>
</dbReference>
<dbReference type="GO" id="GO:0046872">
    <property type="term" value="F:metal ion binding"/>
    <property type="evidence" value="ECO:0007669"/>
    <property type="project" value="UniProtKB-KW"/>
</dbReference>
<dbReference type="AlphaFoldDB" id="A0A2P8FFP0"/>
<sequence length="541" mass="60825">MKVLLINPDFPPSFWSFEGALKLLGVKSFLPPLGLLTVAALLPQEWEFRLIDREFEDVSEDDWAWAEMVVLTGMIVQRSDMLDLIRQGKQRGKTVVVGGPYAMSLPNEVLEAGADFAVLDEGELTIPMFLEALERGETSGTFTANGQKADMTTSPLPRYDLIDVKNYNTMSIQFSRGCPFLCEFCDIITLFGRRPRTKTPAQIRAELDQIYATGWRGGVFMVDDNFIGNRLTVKPMLEEVIDWQREHNFPFTFTTEASVDLAEAPELMKQMRLANFVTVFVGIESPDEESLVHIKKKQNVRGSLIDRVKTINASGLKIMGGFIIGFDGEKSGADKRILEFVEEAQIPIVTVSLLQALPKTALTDRLRAEGRLLEDDADADLNSSSLTNFVPTRPLSELAREQASIYQELYDPKRFIERAFHHNMATKDGIFPTKGMPPSSLPRNSVQVFAFLKVLMNQGVIRSSRVAFWRGLFSLFRHNKPAVKGYISMMGLYEHLYKFKNDVRVEMTSQIAQLSEQDRTRVWPPPPPELTAPTKAGAKAG</sequence>
<dbReference type="InterPro" id="IPR023404">
    <property type="entry name" value="rSAM_horseshoe"/>
</dbReference>
<dbReference type="Gene3D" id="3.40.50.280">
    <property type="entry name" value="Cobalamin-binding domain"/>
    <property type="match status" value="1"/>
</dbReference>
<reference evidence="8 9" key="1">
    <citation type="submission" date="2018-03" db="EMBL/GenBank/DDBJ databases">
        <title>Genomic Encyclopedia of Archaeal and Bacterial Type Strains, Phase II (KMG-II): from individual species to whole genera.</title>
        <authorList>
            <person name="Goeker M."/>
        </authorList>
    </citation>
    <scope>NUCLEOTIDE SEQUENCE [LARGE SCALE GENOMIC DNA]</scope>
    <source>
        <strain evidence="8 9">DSM 100673</strain>
    </source>
</reference>
<evidence type="ECO:0000256" key="1">
    <source>
        <dbReference type="ARBA" id="ARBA00001966"/>
    </source>
</evidence>
<feature type="domain" description="Radical SAM core" evidence="7">
    <location>
        <begin position="164"/>
        <end position="413"/>
    </location>
</feature>
<gene>
    <name evidence="8" type="ORF">CLV88_103180</name>
</gene>
<dbReference type="InterPro" id="IPR034466">
    <property type="entry name" value="Methyltransferase_Class_B"/>
</dbReference>
<dbReference type="GO" id="GO:0005829">
    <property type="term" value="C:cytosol"/>
    <property type="evidence" value="ECO:0007669"/>
    <property type="project" value="TreeGrafter"/>
</dbReference>
<keyword evidence="5" id="KW-0411">Iron-sulfur</keyword>
<dbReference type="SFLD" id="SFLDG01082">
    <property type="entry name" value="B12-binding_domain_containing"/>
    <property type="match status" value="1"/>
</dbReference>
<accession>A0A2P8FFP0</accession>
<dbReference type="Proteomes" id="UP000240418">
    <property type="component" value="Unassembled WGS sequence"/>
</dbReference>
<dbReference type="CDD" id="cd02068">
    <property type="entry name" value="radical_SAM_B12_BD"/>
    <property type="match status" value="1"/>
</dbReference>
<dbReference type="InterPro" id="IPR051198">
    <property type="entry name" value="BchE-like"/>
</dbReference>
<dbReference type="SMART" id="SM00729">
    <property type="entry name" value="Elp3"/>
    <property type="match status" value="1"/>
</dbReference>
<evidence type="ECO:0000256" key="2">
    <source>
        <dbReference type="ARBA" id="ARBA00022691"/>
    </source>
</evidence>
<dbReference type="InterPro" id="IPR006158">
    <property type="entry name" value="Cobalamin-bd"/>
</dbReference>
<evidence type="ECO:0000256" key="3">
    <source>
        <dbReference type="ARBA" id="ARBA00022723"/>
    </source>
</evidence>
<dbReference type="InterPro" id="IPR058240">
    <property type="entry name" value="rSAM_sf"/>
</dbReference>
<dbReference type="CDD" id="cd01335">
    <property type="entry name" value="Radical_SAM"/>
    <property type="match status" value="1"/>
</dbReference>
<dbReference type="Pfam" id="PF02310">
    <property type="entry name" value="B12-binding"/>
    <property type="match status" value="1"/>
</dbReference>
<keyword evidence="3" id="KW-0479">Metal-binding</keyword>
<dbReference type="SUPFAM" id="SSF102114">
    <property type="entry name" value="Radical SAM enzymes"/>
    <property type="match status" value="1"/>
</dbReference>
<comment type="cofactor">
    <cofactor evidence="1">
        <name>[4Fe-4S] cluster</name>
        <dbReference type="ChEBI" id="CHEBI:49883"/>
    </cofactor>
</comment>
<keyword evidence="2" id="KW-0949">S-adenosyl-L-methionine</keyword>
<dbReference type="Gene3D" id="3.80.30.20">
    <property type="entry name" value="tm_1862 like domain"/>
    <property type="match status" value="1"/>
</dbReference>
<dbReference type="InterPro" id="IPR025274">
    <property type="entry name" value="DUF4070"/>
</dbReference>
<dbReference type="RefSeq" id="WP_106607751.1">
    <property type="nucleotide sequence ID" value="NZ_PYGJ01000003.1"/>
</dbReference>
<dbReference type="InterPro" id="IPR007197">
    <property type="entry name" value="rSAM"/>
</dbReference>
<dbReference type="GO" id="GO:0003824">
    <property type="term" value="F:catalytic activity"/>
    <property type="evidence" value="ECO:0007669"/>
    <property type="project" value="InterPro"/>
</dbReference>
<evidence type="ECO:0000313" key="8">
    <source>
        <dbReference type="EMBL" id="PSL20533.1"/>
    </source>
</evidence>
<organism evidence="8 9">
    <name type="scientific">Shimia abyssi</name>
    <dbReference type="NCBI Taxonomy" id="1662395"/>
    <lineage>
        <taxon>Bacteria</taxon>
        <taxon>Pseudomonadati</taxon>
        <taxon>Pseudomonadota</taxon>
        <taxon>Alphaproteobacteria</taxon>
        <taxon>Rhodobacterales</taxon>
        <taxon>Roseobacteraceae</taxon>
    </lineage>
</organism>
<feature type="region of interest" description="Disordered" evidence="6">
    <location>
        <begin position="518"/>
        <end position="541"/>
    </location>
</feature>
<dbReference type="SFLD" id="SFLDG01123">
    <property type="entry name" value="methyltransferase_(Class_B)"/>
    <property type="match status" value="1"/>
</dbReference>
<dbReference type="InterPro" id="IPR006638">
    <property type="entry name" value="Elp3/MiaA/NifB-like_rSAM"/>
</dbReference>
<evidence type="ECO:0000313" key="9">
    <source>
        <dbReference type="Proteomes" id="UP000240418"/>
    </source>
</evidence>
<dbReference type="InterPro" id="IPR034530">
    <property type="entry name" value="HpnP-like"/>
</dbReference>
<dbReference type="OrthoDB" id="9801424at2"/>
<dbReference type="PROSITE" id="PS51918">
    <property type="entry name" value="RADICAL_SAM"/>
    <property type="match status" value="1"/>
</dbReference>
<keyword evidence="9" id="KW-1185">Reference proteome</keyword>
<name>A0A2P8FFP0_9RHOB</name>
<evidence type="ECO:0000256" key="6">
    <source>
        <dbReference type="SAM" id="MobiDB-lite"/>
    </source>
</evidence>
<evidence type="ECO:0000259" key="7">
    <source>
        <dbReference type="PROSITE" id="PS51918"/>
    </source>
</evidence>
<keyword evidence="4" id="KW-0408">Iron</keyword>
<dbReference type="PANTHER" id="PTHR43409:SF3">
    <property type="entry name" value="HYPOTHETICAL METHYLTRANSFERASE"/>
    <property type="match status" value="1"/>
</dbReference>